<dbReference type="KEGG" id="cid:P73_3214"/>
<name>A0A0B5DY53_9RHOB</name>
<dbReference type="OrthoDB" id="7165680at2"/>
<dbReference type="EMBL" id="CP004393">
    <property type="protein sequence ID" value="AJE47929.1"/>
    <property type="molecule type" value="Genomic_DNA"/>
</dbReference>
<sequence>MRSFYFIVSAVVVMALAFWAYQENYATQQVLRKVGRMQREIGQQREELAVLKAEWAYLNRPERLRDLAALNFDRLGLLPFQPEQFGRVDQIAFPVEEELQNALEAAVAVAGRLDGEDAE</sequence>
<accession>A0A0B5DY53</accession>
<protein>
    <recommendedName>
        <fullName evidence="3">Cell division protein FtsL</fullName>
    </recommendedName>
</protein>
<evidence type="ECO:0000313" key="1">
    <source>
        <dbReference type="EMBL" id="AJE47929.1"/>
    </source>
</evidence>
<organism evidence="1 2">
    <name type="scientific">Celeribacter indicus</name>
    <dbReference type="NCBI Taxonomy" id="1208324"/>
    <lineage>
        <taxon>Bacteria</taxon>
        <taxon>Pseudomonadati</taxon>
        <taxon>Pseudomonadota</taxon>
        <taxon>Alphaproteobacteria</taxon>
        <taxon>Rhodobacterales</taxon>
        <taxon>Roseobacteraceae</taxon>
        <taxon>Celeribacter</taxon>
    </lineage>
</organism>
<keyword evidence="2" id="KW-1185">Reference proteome</keyword>
<evidence type="ECO:0000313" key="2">
    <source>
        <dbReference type="Proteomes" id="UP000031521"/>
    </source>
</evidence>
<dbReference type="STRING" id="1208324.P73_3214"/>
<gene>
    <name evidence="1" type="ORF">P73_3214</name>
</gene>
<dbReference type="AlphaFoldDB" id="A0A0B5DY53"/>
<dbReference type="Proteomes" id="UP000031521">
    <property type="component" value="Chromosome"/>
</dbReference>
<dbReference type="RefSeq" id="WP_043870375.1">
    <property type="nucleotide sequence ID" value="NZ_CP004393.1"/>
</dbReference>
<evidence type="ECO:0008006" key="3">
    <source>
        <dbReference type="Google" id="ProtNLM"/>
    </source>
</evidence>
<reference evidence="1 2" key="1">
    <citation type="journal article" date="2014" name="Int. J. Syst. Evol. Microbiol.">
        <title>Celeribacter indicus sp. nov., a polycyclic aromatic hydrocarbon-degrading bacterium from deep-sea sediment and reclassification of Huaishuia halophila as Celeribacter halophilus comb. nov.</title>
        <authorList>
            <person name="Lai Q."/>
            <person name="Cao J."/>
            <person name="Yuan J."/>
            <person name="Li F."/>
            <person name="Shao Z."/>
        </authorList>
    </citation>
    <scope>NUCLEOTIDE SEQUENCE [LARGE SCALE GENOMIC DNA]</scope>
    <source>
        <strain evidence="1">P73</strain>
    </source>
</reference>
<proteinExistence type="predicted"/>
<dbReference type="HOGENOM" id="CLU_144121_2_0_5"/>